<proteinExistence type="predicted"/>
<dbReference type="InterPro" id="IPR003741">
    <property type="entry name" value="LUD_dom"/>
</dbReference>
<name>E6Q073_9ZZZZ</name>
<reference evidence="2" key="1">
    <citation type="submission" date="2009-10" db="EMBL/GenBank/DDBJ databases">
        <title>Diversity of trophic interactions inside an arsenic-rich microbial ecosystem.</title>
        <authorList>
            <person name="Bertin P.N."/>
            <person name="Heinrich-Salmeron A."/>
            <person name="Pelletier E."/>
            <person name="Goulhen-Chollet F."/>
            <person name="Arsene-Ploetze F."/>
            <person name="Gallien S."/>
            <person name="Calteau A."/>
            <person name="Vallenet D."/>
            <person name="Casiot C."/>
            <person name="Chane-Woon-Ming B."/>
            <person name="Giloteaux L."/>
            <person name="Barakat M."/>
            <person name="Bonnefoy V."/>
            <person name="Bruneel O."/>
            <person name="Chandler M."/>
            <person name="Cleiss J."/>
            <person name="Duran R."/>
            <person name="Elbaz-Poulichet F."/>
            <person name="Fonknechten N."/>
            <person name="Lauga B."/>
            <person name="Mornico D."/>
            <person name="Ortet P."/>
            <person name="Schaeffer C."/>
            <person name="Siguier P."/>
            <person name="Alexander Thil Smith A."/>
            <person name="Van Dorsselaer A."/>
            <person name="Weissenbach J."/>
            <person name="Medigue C."/>
            <person name="Le Paslier D."/>
        </authorList>
    </citation>
    <scope>NUCLEOTIDE SEQUENCE</scope>
</reference>
<feature type="domain" description="LUD" evidence="1">
    <location>
        <begin position="56"/>
        <end position="219"/>
    </location>
</feature>
<dbReference type="EMBL" id="CABN01000149">
    <property type="protein sequence ID" value="CBI00582.1"/>
    <property type="molecule type" value="Genomic_DNA"/>
</dbReference>
<organism evidence="2">
    <name type="scientific">mine drainage metagenome</name>
    <dbReference type="NCBI Taxonomy" id="410659"/>
    <lineage>
        <taxon>unclassified sequences</taxon>
        <taxon>metagenomes</taxon>
        <taxon>ecological metagenomes</taxon>
    </lineage>
</organism>
<dbReference type="Gene3D" id="3.40.50.10420">
    <property type="entry name" value="NagB/RpiA/CoA transferase-like"/>
    <property type="match status" value="1"/>
</dbReference>
<dbReference type="PANTHER" id="PTHR43682:SF1">
    <property type="entry name" value="LACTATE UTILIZATION PROTEIN C"/>
    <property type="match status" value="1"/>
</dbReference>
<protein>
    <recommendedName>
        <fullName evidence="1">LUD domain-containing protein</fullName>
    </recommendedName>
</protein>
<comment type="caution">
    <text evidence="2">The sequence shown here is derived from an EMBL/GenBank/DDBJ whole genome shotgun (WGS) entry which is preliminary data.</text>
</comment>
<dbReference type="PANTHER" id="PTHR43682">
    <property type="entry name" value="LACTATE UTILIZATION PROTEIN C"/>
    <property type="match status" value="1"/>
</dbReference>
<gene>
    <name evidence="2" type="ORF">CARN3_0125</name>
</gene>
<dbReference type="Pfam" id="PF02589">
    <property type="entry name" value="LUD_dom"/>
    <property type="match status" value="1"/>
</dbReference>
<evidence type="ECO:0000313" key="2">
    <source>
        <dbReference type="EMBL" id="CBI00582.1"/>
    </source>
</evidence>
<accession>E6Q073</accession>
<dbReference type="AlphaFoldDB" id="E6Q073"/>
<dbReference type="SUPFAM" id="SSF100950">
    <property type="entry name" value="NagB/RpiA/CoA transferase-like"/>
    <property type="match status" value="1"/>
</dbReference>
<sequence>MRDRTATGIDHRARILGGIRTALGAAHPPEIIAAEYAAIERNYRVGSELSQTAIVERFEDRLREYEAGVYQAPEASEIPHAIGTILRARGKRGLAIPRGIPAEWLPEGFAFEDAAEFDAAALDRSPGVLTSCAVAIAETGTIVLQNAAGQGKRMLSLVPDYHLCVVFASQIVATVPESFPRLEATLPTTFISGPSATADIEMTRIKGVHGPRVLDVLLIGE</sequence>
<evidence type="ECO:0000259" key="1">
    <source>
        <dbReference type="Pfam" id="PF02589"/>
    </source>
</evidence>
<dbReference type="InterPro" id="IPR037171">
    <property type="entry name" value="NagB/RpiA_transferase-like"/>
</dbReference>
<dbReference type="InterPro" id="IPR024185">
    <property type="entry name" value="FTHF_cligase-like_sf"/>
</dbReference>